<keyword evidence="4" id="KW-1185">Reference proteome</keyword>
<reference evidence="3 4" key="1">
    <citation type="submission" date="2019-06" db="EMBL/GenBank/DDBJ databases">
        <title>Pantoea dispersa Assembly.</title>
        <authorList>
            <person name="Wang J."/>
        </authorList>
    </citation>
    <scope>NUCLEOTIDE SEQUENCE [LARGE SCALE GENOMIC DNA]</scope>
    <source>
        <strain evidence="4">bio</strain>
    </source>
</reference>
<comment type="caution">
    <text evidence="3">The sequence shown here is derived from an EMBL/GenBank/DDBJ whole genome shotgun (WGS) entry which is preliminary data.</text>
</comment>
<dbReference type="InterPro" id="IPR000792">
    <property type="entry name" value="Tscrpt_reg_LuxR_C"/>
</dbReference>
<evidence type="ECO:0000313" key="4">
    <source>
        <dbReference type="Proteomes" id="UP000319715"/>
    </source>
</evidence>
<gene>
    <name evidence="3" type="ORF">FK492_19485</name>
</gene>
<proteinExistence type="predicted"/>
<dbReference type="InterPro" id="IPR016032">
    <property type="entry name" value="Sig_transdc_resp-reg_C-effctor"/>
</dbReference>
<dbReference type="Pfam" id="PF00196">
    <property type="entry name" value="GerE"/>
    <property type="match status" value="1"/>
</dbReference>
<dbReference type="GeneID" id="67453676"/>
<evidence type="ECO:0000313" key="3">
    <source>
        <dbReference type="EMBL" id="TQC70250.1"/>
    </source>
</evidence>
<dbReference type="Proteomes" id="UP000319715">
    <property type="component" value="Unassembled WGS sequence"/>
</dbReference>
<dbReference type="Gene3D" id="1.10.10.10">
    <property type="entry name" value="Winged helix-like DNA-binding domain superfamily/Winged helix DNA-binding domain"/>
    <property type="match status" value="1"/>
</dbReference>
<sequence length="216" mass="24758">MKNYRVAIVDFSGYMAPALYTFTNSHLKHCKVNIWHHPVELIELIDYCRKSRNRPHAVIFYFSDEAKNFAKEKNFILSFSTACPSIRGVVFTSIDSFVARKMSERTFYSVISKREPLTTVNEMLQSSIQGQTALSPRLEQQLNADPHQDALARKISSLSRREHTVIRELLTGISLSKIAYKHAINVKTAASYKYSAFRKLGIEGNSTLAKMKLEWF</sequence>
<dbReference type="InterPro" id="IPR036388">
    <property type="entry name" value="WH-like_DNA-bd_sf"/>
</dbReference>
<dbReference type="RefSeq" id="WP_058758214.1">
    <property type="nucleotide sequence ID" value="NZ_CP082346.1"/>
</dbReference>
<organism evidence="3 4">
    <name type="scientific">Pantoea dispersa</name>
    <dbReference type="NCBI Taxonomy" id="59814"/>
    <lineage>
        <taxon>Bacteria</taxon>
        <taxon>Pseudomonadati</taxon>
        <taxon>Pseudomonadota</taxon>
        <taxon>Gammaproteobacteria</taxon>
        <taxon>Enterobacterales</taxon>
        <taxon>Erwiniaceae</taxon>
        <taxon>Pantoea</taxon>
    </lineage>
</organism>
<feature type="domain" description="HTH luxR-type" evidence="2">
    <location>
        <begin position="155"/>
        <end position="212"/>
    </location>
</feature>
<dbReference type="SUPFAM" id="SSF46894">
    <property type="entry name" value="C-terminal effector domain of the bipartite response regulators"/>
    <property type="match status" value="1"/>
</dbReference>
<dbReference type="EMBL" id="VICF01000009">
    <property type="protein sequence ID" value="TQC70250.1"/>
    <property type="molecule type" value="Genomic_DNA"/>
</dbReference>
<protein>
    <submittedName>
        <fullName evidence="3">Response regulator transcription factor</fullName>
    </submittedName>
</protein>
<accession>A0ABY2ZUC0</accession>
<evidence type="ECO:0000256" key="1">
    <source>
        <dbReference type="ARBA" id="ARBA00023125"/>
    </source>
</evidence>
<keyword evidence="1" id="KW-0238">DNA-binding</keyword>
<evidence type="ECO:0000259" key="2">
    <source>
        <dbReference type="SMART" id="SM00421"/>
    </source>
</evidence>
<name>A0ABY2ZUC0_9GAMM</name>
<dbReference type="SMART" id="SM00421">
    <property type="entry name" value="HTH_LUXR"/>
    <property type="match status" value="1"/>
</dbReference>